<dbReference type="EMBL" id="NCVQ01000009">
    <property type="protein sequence ID" value="PWZ11108.1"/>
    <property type="molecule type" value="Genomic_DNA"/>
</dbReference>
<proteinExistence type="predicted"/>
<name>A0A3L6DRU4_MAIZE</name>
<gene>
    <name evidence="2" type="ORF">Zm00014a_043070</name>
</gene>
<dbReference type="AlphaFoldDB" id="A0A3L6DRU4"/>
<evidence type="ECO:0000256" key="1">
    <source>
        <dbReference type="SAM" id="MobiDB-lite"/>
    </source>
</evidence>
<comment type="caution">
    <text evidence="2">The sequence shown here is derived from an EMBL/GenBank/DDBJ whole genome shotgun (WGS) entry which is preliminary data.</text>
</comment>
<protein>
    <submittedName>
        <fullName evidence="2">Uncharacterized protein</fullName>
    </submittedName>
</protein>
<feature type="region of interest" description="Disordered" evidence="1">
    <location>
        <begin position="85"/>
        <end position="107"/>
    </location>
</feature>
<sequence>MEEGVLEPHGWRMGCREVGRRCLVVADELAEVAPMEEGVLGKSFGSRLRPHFSPWVRRRRSGVERPSLVAIAASGSCARVASGSGLGGGATCQRGGSAASRLGFQET</sequence>
<dbReference type="Proteomes" id="UP000251960">
    <property type="component" value="Chromosome 8"/>
</dbReference>
<reference evidence="2 3" key="1">
    <citation type="journal article" date="2018" name="Nat. Genet.">
        <title>Extensive intraspecific gene order and gene structural variations between Mo17 and other maize genomes.</title>
        <authorList>
            <person name="Sun S."/>
            <person name="Zhou Y."/>
            <person name="Chen J."/>
            <person name="Shi J."/>
            <person name="Zhao H."/>
            <person name="Zhao H."/>
            <person name="Song W."/>
            <person name="Zhang M."/>
            <person name="Cui Y."/>
            <person name="Dong X."/>
            <person name="Liu H."/>
            <person name="Ma X."/>
            <person name="Jiao Y."/>
            <person name="Wang B."/>
            <person name="Wei X."/>
            <person name="Stein J.C."/>
            <person name="Glaubitz J.C."/>
            <person name="Lu F."/>
            <person name="Yu G."/>
            <person name="Liang C."/>
            <person name="Fengler K."/>
            <person name="Li B."/>
            <person name="Rafalski A."/>
            <person name="Schnable P.S."/>
            <person name="Ware D.H."/>
            <person name="Buckler E.S."/>
            <person name="Lai J."/>
        </authorList>
    </citation>
    <scope>NUCLEOTIDE SEQUENCE [LARGE SCALE GENOMIC DNA]</scope>
    <source>
        <strain evidence="3">cv. Missouri 17</strain>
        <tissue evidence="2">Seedling</tissue>
    </source>
</reference>
<evidence type="ECO:0000313" key="3">
    <source>
        <dbReference type="Proteomes" id="UP000251960"/>
    </source>
</evidence>
<accession>A0A3L6DRU4</accession>
<organism evidence="2 3">
    <name type="scientific">Zea mays</name>
    <name type="common">Maize</name>
    <dbReference type="NCBI Taxonomy" id="4577"/>
    <lineage>
        <taxon>Eukaryota</taxon>
        <taxon>Viridiplantae</taxon>
        <taxon>Streptophyta</taxon>
        <taxon>Embryophyta</taxon>
        <taxon>Tracheophyta</taxon>
        <taxon>Spermatophyta</taxon>
        <taxon>Magnoliopsida</taxon>
        <taxon>Liliopsida</taxon>
        <taxon>Poales</taxon>
        <taxon>Poaceae</taxon>
        <taxon>PACMAD clade</taxon>
        <taxon>Panicoideae</taxon>
        <taxon>Andropogonodae</taxon>
        <taxon>Andropogoneae</taxon>
        <taxon>Tripsacinae</taxon>
        <taxon>Zea</taxon>
    </lineage>
</organism>
<evidence type="ECO:0000313" key="2">
    <source>
        <dbReference type="EMBL" id="PWZ11108.1"/>
    </source>
</evidence>